<evidence type="ECO:0000259" key="4">
    <source>
        <dbReference type="Pfam" id="PF00881"/>
    </source>
</evidence>
<proteinExistence type="predicted"/>
<evidence type="ECO:0000313" key="6">
    <source>
        <dbReference type="Proteomes" id="UP000191094"/>
    </source>
</evidence>
<dbReference type="GO" id="GO:0034599">
    <property type="term" value="P:cellular response to oxidative stress"/>
    <property type="evidence" value="ECO:0007669"/>
    <property type="project" value="InterPro"/>
</dbReference>
<evidence type="ECO:0000256" key="1">
    <source>
        <dbReference type="ARBA" id="ARBA00004496"/>
    </source>
</evidence>
<feature type="domain" description="Nitroreductase" evidence="4">
    <location>
        <begin position="13"/>
        <end position="180"/>
    </location>
</feature>
<keyword evidence="6" id="KW-1185">Reference proteome</keyword>
<dbReference type="InterPro" id="IPR000415">
    <property type="entry name" value="Nitroreductase-like"/>
</dbReference>
<reference evidence="5 6" key="1">
    <citation type="submission" date="2017-02" db="EMBL/GenBank/DDBJ databases">
        <title>Draft genome sequence of Moraxella lincolnii CCUG 9405T type strain.</title>
        <authorList>
            <person name="Salva-Serra F."/>
            <person name="Engstrom-Jakobsson H."/>
            <person name="Thorell K."/>
            <person name="Jaen-Luchoro D."/>
            <person name="Gonzales-Siles L."/>
            <person name="Karlsson R."/>
            <person name="Yazdan S."/>
            <person name="Boulund F."/>
            <person name="Johnning A."/>
            <person name="Engstrand L."/>
            <person name="Kristiansson E."/>
            <person name="Moore E."/>
        </authorList>
    </citation>
    <scope>NUCLEOTIDE SEQUENCE [LARGE SCALE GENOMIC DNA]</scope>
    <source>
        <strain evidence="5 6">CCUG 9405</strain>
    </source>
</reference>
<accession>A0A1T0CB49</accession>
<dbReference type="CDD" id="cd02140">
    <property type="entry name" value="Frm2-like"/>
    <property type="match status" value="1"/>
</dbReference>
<keyword evidence="2" id="KW-0963">Cytoplasm</keyword>
<sequence>MSASLHALHDAHKNRRTVYALNNQLPVAKQSVIDAVEHAILHTPSSFNSQSTRILVLFGEEHQKLWDICSVQLKAIVGDGDFSATKDKMASFRAAAGTILFYEDQTVVKELQKQFPTYADSFPVWSEHTNAMHQYAIWVALRQMGIGANLQHYAPVFEKQVANEFNVSSNWQLIAQMPFGGIVEPAGEKSFKPVSERMRVLG</sequence>
<keyword evidence="3" id="KW-0560">Oxidoreductase</keyword>
<dbReference type="RefSeq" id="WP_078308237.1">
    <property type="nucleotide sequence ID" value="NZ_MUYT01000015.1"/>
</dbReference>
<dbReference type="FunFam" id="3.40.109.10:FF:000001">
    <property type="entry name" value="Nitroreductase family"/>
    <property type="match status" value="1"/>
</dbReference>
<gene>
    <name evidence="5" type="ORF">B0682_08470</name>
</gene>
<dbReference type="EMBL" id="MUYT01000015">
    <property type="protein sequence ID" value="OOS19565.1"/>
    <property type="molecule type" value="Genomic_DNA"/>
</dbReference>
<dbReference type="GO" id="GO:0005737">
    <property type="term" value="C:cytoplasm"/>
    <property type="evidence" value="ECO:0007669"/>
    <property type="project" value="UniProtKB-SubCell"/>
</dbReference>
<evidence type="ECO:0000256" key="2">
    <source>
        <dbReference type="ARBA" id="ARBA00022490"/>
    </source>
</evidence>
<dbReference type="GO" id="GO:0016491">
    <property type="term" value="F:oxidoreductase activity"/>
    <property type="evidence" value="ECO:0007669"/>
    <property type="project" value="UniProtKB-KW"/>
</dbReference>
<dbReference type="InterPro" id="IPR029479">
    <property type="entry name" value="Nitroreductase"/>
</dbReference>
<dbReference type="InterPro" id="IPR033877">
    <property type="entry name" value="Frm2/Hbn1"/>
</dbReference>
<protein>
    <submittedName>
        <fullName evidence="5">Nitroreductase</fullName>
    </submittedName>
</protein>
<dbReference type="SUPFAM" id="SSF55469">
    <property type="entry name" value="FMN-dependent nitroreductase-like"/>
    <property type="match status" value="1"/>
</dbReference>
<name>A0A1T0CB49_9GAMM</name>
<evidence type="ECO:0000256" key="3">
    <source>
        <dbReference type="ARBA" id="ARBA00023002"/>
    </source>
</evidence>
<dbReference type="PANTHER" id="PTHR43035">
    <property type="entry name" value="FATTY ACID REPRESSION MUTANT PROTEIN 2-RELATED"/>
    <property type="match status" value="1"/>
</dbReference>
<comment type="caution">
    <text evidence="5">The sequence shown here is derived from an EMBL/GenBank/DDBJ whole genome shotgun (WGS) entry which is preliminary data.</text>
</comment>
<dbReference type="Pfam" id="PF00881">
    <property type="entry name" value="Nitroreductase"/>
    <property type="match status" value="1"/>
</dbReference>
<dbReference type="AlphaFoldDB" id="A0A1T0CB49"/>
<dbReference type="Gene3D" id="3.40.109.10">
    <property type="entry name" value="NADH Oxidase"/>
    <property type="match status" value="1"/>
</dbReference>
<organism evidence="5 6">
    <name type="scientific">Lwoffella lincolnii</name>
    <dbReference type="NCBI Taxonomy" id="90241"/>
    <lineage>
        <taxon>Bacteria</taxon>
        <taxon>Pseudomonadati</taxon>
        <taxon>Pseudomonadota</taxon>
        <taxon>Gammaproteobacteria</taxon>
        <taxon>Moraxellales</taxon>
        <taxon>Moraxellaceae</taxon>
        <taxon>Lwoffella</taxon>
    </lineage>
</organism>
<dbReference type="PANTHER" id="PTHR43035:SF1">
    <property type="entry name" value="FATTY ACID REPRESSION MUTANT PROTEIN 2-RELATED"/>
    <property type="match status" value="1"/>
</dbReference>
<dbReference type="OrthoDB" id="9810617at2"/>
<evidence type="ECO:0000313" key="5">
    <source>
        <dbReference type="EMBL" id="OOS19565.1"/>
    </source>
</evidence>
<comment type="subcellular location">
    <subcellularLocation>
        <location evidence="1">Cytoplasm</location>
    </subcellularLocation>
</comment>
<dbReference type="Proteomes" id="UP000191094">
    <property type="component" value="Unassembled WGS sequence"/>
</dbReference>